<accession>A0A2T4GCI7</accession>
<evidence type="ECO:0000313" key="2">
    <source>
        <dbReference type="Proteomes" id="UP000241587"/>
    </source>
</evidence>
<dbReference type="OMA" id="RESGPMQ"/>
<dbReference type="Proteomes" id="UP000241587">
    <property type="component" value="Unassembled WGS sequence"/>
</dbReference>
<comment type="caution">
    <text evidence="1">The sequence shown here is derived from an EMBL/GenBank/DDBJ whole genome shotgun (WGS) entry which is preliminary data.</text>
</comment>
<keyword evidence="2" id="KW-1185">Reference proteome</keyword>
<sequence>MDTKYSEIDLVSYRDYISYGILTLSADKDMMLARESGPMQPQARIISHQLGSTLQSTSLASRTTLLMTSSFRLYPSPLSVVHSNVSLPLFGRLLSCLVQRAKAVHHDILFPISCRQGLASRSNLAADHVTSLVMYRYDMSKTPSAPPPCCSHHPCDLVFNAPQVPSGKDILESASQFSVPFHKKRTAS</sequence>
<dbReference type="OrthoDB" id="10298736at2759"/>
<organism evidence="1 2">
    <name type="scientific">Fusarium culmorum</name>
    <dbReference type="NCBI Taxonomy" id="5516"/>
    <lineage>
        <taxon>Eukaryota</taxon>
        <taxon>Fungi</taxon>
        <taxon>Dikarya</taxon>
        <taxon>Ascomycota</taxon>
        <taxon>Pezizomycotina</taxon>
        <taxon>Sordariomycetes</taxon>
        <taxon>Hypocreomycetidae</taxon>
        <taxon>Hypocreales</taxon>
        <taxon>Nectriaceae</taxon>
        <taxon>Fusarium</taxon>
    </lineage>
</organism>
<proteinExistence type="predicted"/>
<dbReference type="EMBL" id="PVEM01000028">
    <property type="protein sequence ID" value="PTD01283.1"/>
    <property type="molecule type" value="Genomic_DNA"/>
</dbReference>
<name>A0A2T4GCI7_FUSCU</name>
<gene>
    <name evidence="1" type="ORF">FCULG_00009955</name>
</gene>
<reference evidence="1 2" key="1">
    <citation type="submission" date="2018-02" db="EMBL/GenBank/DDBJ databases">
        <title>Fusarium culmorum secondary metabolites in fungal-bacterial-plant interactions.</title>
        <authorList>
            <person name="Schmidt R."/>
        </authorList>
    </citation>
    <scope>NUCLEOTIDE SEQUENCE [LARGE SCALE GENOMIC DNA]</scope>
    <source>
        <strain evidence="1 2">PV</strain>
    </source>
</reference>
<protein>
    <submittedName>
        <fullName evidence="1">Uncharacterized protein</fullName>
    </submittedName>
</protein>
<evidence type="ECO:0000313" key="1">
    <source>
        <dbReference type="EMBL" id="PTD01283.1"/>
    </source>
</evidence>
<dbReference type="AlphaFoldDB" id="A0A2T4GCI7"/>